<dbReference type="SUPFAM" id="SSF56235">
    <property type="entry name" value="N-terminal nucleophile aminohydrolases (Ntn hydrolases)"/>
    <property type="match status" value="1"/>
</dbReference>
<gene>
    <name evidence="1" type="primary">109</name>
    <name evidence="1" type="ORF">PBI_MOSMORIS_109</name>
</gene>
<evidence type="ECO:0000313" key="1">
    <source>
        <dbReference type="EMBL" id="AHY84183.1"/>
    </source>
</evidence>
<dbReference type="GeneID" id="19487547"/>
<keyword evidence="2" id="KW-1185">Reference proteome</keyword>
<dbReference type="EMBL" id="KJ538721">
    <property type="protein sequence ID" value="AHY84183.1"/>
    <property type="molecule type" value="Genomic_DNA"/>
</dbReference>
<dbReference type="KEGG" id="vg:19487547"/>
<evidence type="ECO:0000313" key="2">
    <source>
        <dbReference type="Proteomes" id="UP000024435"/>
    </source>
</evidence>
<name>A0A023ZXN1_9CAUD</name>
<organism evidence="1 2">
    <name type="scientific">Mycobacterium phage MosMoris</name>
    <dbReference type="NCBI Taxonomy" id="1471542"/>
    <lineage>
        <taxon>Viruses</taxon>
        <taxon>Duplodnaviria</taxon>
        <taxon>Heunggongvirae</taxon>
        <taxon>Uroviricota</taxon>
        <taxon>Caudoviricetes</taxon>
        <taxon>Marvinvirus</taxon>
        <taxon>Marvinvirus mosmoris</taxon>
    </lineage>
</organism>
<proteinExistence type="predicted"/>
<sequence length="299" mass="33693">MCILSYIPAGIEPDSDALWNGGLSNPDGHGWAIAAHDIMLVGKSLNLNEALDTFEAARKQHMDAPALFHSRWATHGAINEANCHPFYMGGSRKTVVGHNGILPGDAHPSESDPRSDTRKFADEILSTRFRRLDRQRAFYAMTQWAGRGNKLVILTVDDRYRERAYLVNEEAGIWDTETGIWHSNTDYLGTPRWMTSGKGYSWPTTVGGARVQLEADDPKCMICNWGYINTVGFCDSCGTCQDCFEWRDDCQCYVKQSDMDNAGQWWSDDDEYAPEKLSDTIDLRALMARIQAEEKGEYL</sequence>
<protein>
    <submittedName>
        <fullName evidence="1">Glutamine amidotransferase domain protein</fullName>
    </submittedName>
</protein>
<dbReference type="RefSeq" id="YP_009031619.1">
    <property type="nucleotide sequence ID" value="NC_024138.1"/>
</dbReference>
<dbReference type="InterPro" id="IPR029055">
    <property type="entry name" value="Ntn_hydrolases_N"/>
</dbReference>
<dbReference type="Proteomes" id="UP000024435">
    <property type="component" value="Segment"/>
</dbReference>
<dbReference type="Gene3D" id="3.60.20.10">
    <property type="entry name" value="Glutamine Phosphoribosylpyrophosphate, subunit 1, domain 1"/>
    <property type="match status" value="1"/>
</dbReference>
<accession>A0A023ZXN1</accession>
<reference evidence="1 2" key="1">
    <citation type="submission" date="2014-03" db="EMBL/GenBank/DDBJ databases">
        <authorList>
            <person name="Bragg J."/>
            <person name="Dehn A."/>
            <person name="Hefner M."/>
            <person name="McHugh D."/>
            <person name="Petersen P."/>
            <person name="Zeba F."/>
            <person name="Zegers G.P."/>
            <person name="Page S.T."/>
            <person name="Bradley K.W."/>
            <person name="Clarke D.Q."/>
            <person name="Lewis M.F."/>
            <person name="Barker L.P."/>
            <person name="Bailey C."/>
            <person name="Asai D.J."/>
            <person name="Garber M.L."/>
            <person name="Bowman C.A."/>
            <person name="Russell D.A."/>
            <person name="Pope W.H."/>
            <person name="Jacobs-Sera D."/>
            <person name="Hendrix R.W."/>
            <person name="Hatfull G.F."/>
        </authorList>
    </citation>
    <scope>NUCLEOTIDE SEQUENCE [LARGE SCALE GENOMIC DNA]</scope>
</reference>
<keyword evidence="1" id="KW-0315">Glutamine amidotransferase</keyword>